<name>A0A4R8L928_9BURK</name>
<sequence length="188" mass="21620">MSNKLFNTQCALFEYVTSDGRKTDPEDATTLRPHMFATTDTTSLETTLTEQSFKCPIARRLNGNHRTKVTMINECEIYKHYLARAVTADGGETYLHAYDAPNFIADCETWNIAILGFDTFWIDETGILPFLDGIADFSPREKEPWAEYRSTCNRLSAEIVNQLIEEKGREKTYFSFVLLDETEYEKLP</sequence>
<evidence type="ECO:0000313" key="2">
    <source>
        <dbReference type="Proteomes" id="UP000295509"/>
    </source>
</evidence>
<dbReference type="Proteomes" id="UP000295509">
    <property type="component" value="Unassembled WGS sequence"/>
</dbReference>
<organism evidence="1 2">
    <name type="scientific">Paraburkholderia rhizosphaerae</name>
    <dbReference type="NCBI Taxonomy" id="480658"/>
    <lineage>
        <taxon>Bacteria</taxon>
        <taxon>Pseudomonadati</taxon>
        <taxon>Pseudomonadota</taxon>
        <taxon>Betaproteobacteria</taxon>
        <taxon>Burkholderiales</taxon>
        <taxon>Burkholderiaceae</taxon>
        <taxon>Paraburkholderia</taxon>
    </lineage>
</organism>
<reference evidence="1 2" key="1">
    <citation type="submission" date="2019-03" db="EMBL/GenBank/DDBJ databases">
        <title>Genomic Encyclopedia of Type Strains, Phase III (KMG-III): the genomes of soil and plant-associated and newly described type strains.</title>
        <authorList>
            <person name="Whitman W."/>
        </authorList>
    </citation>
    <scope>NUCLEOTIDE SEQUENCE [LARGE SCALE GENOMIC DNA]</scope>
    <source>
        <strain evidence="1 2">LMG 29544</strain>
    </source>
</reference>
<accession>A0A4R8L928</accession>
<proteinExistence type="predicted"/>
<keyword evidence="2" id="KW-1185">Reference proteome</keyword>
<protein>
    <submittedName>
        <fullName evidence="1">Uncharacterized protein</fullName>
    </submittedName>
</protein>
<comment type="caution">
    <text evidence="1">The sequence shown here is derived from an EMBL/GenBank/DDBJ whole genome shotgun (WGS) entry which is preliminary data.</text>
</comment>
<dbReference type="AlphaFoldDB" id="A0A4R8L928"/>
<dbReference type="EMBL" id="SORE01000029">
    <property type="protein sequence ID" value="TDY38885.1"/>
    <property type="molecule type" value="Genomic_DNA"/>
</dbReference>
<evidence type="ECO:0000313" key="1">
    <source>
        <dbReference type="EMBL" id="TDY38885.1"/>
    </source>
</evidence>
<gene>
    <name evidence="1" type="ORF">BX592_1291</name>
</gene>